<evidence type="ECO:0000259" key="2">
    <source>
        <dbReference type="Pfam" id="PF07833"/>
    </source>
</evidence>
<dbReference type="Proteomes" id="UP000214588">
    <property type="component" value="Unassembled WGS sequence"/>
</dbReference>
<dbReference type="RefSeq" id="WP_089023914.1">
    <property type="nucleotide sequence ID" value="NZ_NIQC01000019.1"/>
</dbReference>
<accession>A0A226BYI2</accession>
<name>A0A226BYI2_9FIRM</name>
<dbReference type="SUPFAM" id="SSF55383">
    <property type="entry name" value="Copper amine oxidase, domain N"/>
    <property type="match status" value="1"/>
</dbReference>
<protein>
    <recommendedName>
        <fullName evidence="2">Copper amine oxidase-like N-terminal domain-containing protein</fullName>
    </recommendedName>
</protein>
<organism evidence="3 4">
    <name type="scientific">Natranaerobius trueperi</name>
    <dbReference type="NCBI Taxonomy" id="759412"/>
    <lineage>
        <taxon>Bacteria</taxon>
        <taxon>Bacillati</taxon>
        <taxon>Bacillota</taxon>
        <taxon>Clostridia</taxon>
        <taxon>Natranaerobiales</taxon>
        <taxon>Natranaerobiaceae</taxon>
        <taxon>Natranaerobius</taxon>
    </lineage>
</organism>
<feature type="domain" description="Copper amine oxidase-like N-terminal" evidence="2">
    <location>
        <begin position="65"/>
        <end position="170"/>
    </location>
</feature>
<dbReference type="Gene3D" id="3.30.457.10">
    <property type="entry name" value="Copper amine oxidase-like, N-terminal domain"/>
    <property type="match status" value="1"/>
</dbReference>
<keyword evidence="1" id="KW-0732">Signal</keyword>
<evidence type="ECO:0000256" key="1">
    <source>
        <dbReference type="SAM" id="SignalP"/>
    </source>
</evidence>
<dbReference type="EMBL" id="NIQC01000019">
    <property type="protein sequence ID" value="OWZ83394.1"/>
    <property type="molecule type" value="Genomic_DNA"/>
</dbReference>
<dbReference type="InterPro" id="IPR036582">
    <property type="entry name" value="Mao_N_sf"/>
</dbReference>
<proteinExistence type="predicted"/>
<comment type="caution">
    <text evidence="3">The sequence shown here is derived from an EMBL/GenBank/DDBJ whole genome shotgun (WGS) entry which is preliminary data.</text>
</comment>
<gene>
    <name evidence="3" type="ORF">CDO51_08820</name>
</gene>
<dbReference type="AlphaFoldDB" id="A0A226BYI2"/>
<dbReference type="InterPro" id="IPR012854">
    <property type="entry name" value="Cu_amine_oxidase-like_N"/>
</dbReference>
<dbReference type="OrthoDB" id="2379109at2"/>
<feature type="chain" id="PRO_5012352821" description="Copper amine oxidase-like N-terminal domain-containing protein" evidence="1">
    <location>
        <begin position="24"/>
        <end position="333"/>
    </location>
</feature>
<dbReference type="Pfam" id="PF07833">
    <property type="entry name" value="Cu_amine_oxidN1"/>
    <property type="match status" value="1"/>
</dbReference>
<keyword evidence="4" id="KW-1185">Reference proteome</keyword>
<evidence type="ECO:0000313" key="3">
    <source>
        <dbReference type="EMBL" id="OWZ83394.1"/>
    </source>
</evidence>
<sequence length="333" mass="38628">MCKTKNILALVSLVTFLGGSSLAYGLSFEATESIEERKQELQKIKKAPELIEKRSNAPLEDKIFVRGESLTFDVAPQMEDGRTLIPVRKVSKALGAHVDWVSKENMVVIERDNTTIEMVLGKKEVLVDGKKNELEVPGQAIDGRTLVPLRFVSEILGDSVEYHSETGEIDIGLETPKRTKPTEVVEKYWSSYKNQEDLEDMTYLDREDELDLEIDLEELTEEDKQVLERFQLKPIDYKIEDDISYVNVEFTKPNFEVVLENYYKNAKEVLITEDKSEKELQNKLDSIMTETIINSENISYTEQLKLRLQENEWKIYDFSFENMEKRWSESEEL</sequence>
<evidence type="ECO:0000313" key="4">
    <source>
        <dbReference type="Proteomes" id="UP000214588"/>
    </source>
</evidence>
<feature type="signal peptide" evidence="1">
    <location>
        <begin position="1"/>
        <end position="23"/>
    </location>
</feature>
<reference evidence="3 4" key="1">
    <citation type="submission" date="2017-06" db="EMBL/GenBank/DDBJ databases">
        <title>Draft Genome Sequence of Natranaerobius trueperi halophilic, alkalithermophilic bacteria from soda lakes.</title>
        <authorList>
            <person name="Zhao B."/>
        </authorList>
    </citation>
    <scope>NUCLEOTIDE SEQUENCE [LARGE SCALE GENOMIC DNA]</scope>
    <source>
        <strain evidence="3 4">DSM 18760</strain>
    </source>
</reference>